<dbReference type="PANTHER" id="PTHR44591:SF3">
    <property type="entry name" value="RESPONSE REGULATORY DOMAIN-CONTAINING PROTEIN"/>
    <property type="match status" value="1"/>
</dbReference>
<organism evidence="6 7">
    <name type="scientific">Peptoanaerobacter stomatis</name>
    <dbReference type="NCBI Taxonomy" id="796937"/>
    <lineage>
        <taxon>Bacteria</taxon>
        <taxon>Bacillati</taxon>
        <taxon>Bacillota</taxon>
        <taxon>Clostridia</taxon>
        <taxon>Peptostreptococcales</taxon>
        <taxon>Filifactoraceae</taxon>
        <taxon>Peptoanaerobacter</taxon>
    </lineage>
</organism>
<feature type="modified residue" description="4-aspartylphosphate" evidence="4">
    <location>
        <position position="57"/>
    </location>
</feature>
<sequence length="250" mass="28830">MNIAIVDDRKEDREKLGGILLKYANAGGEKLNIEHFESAEALLDNYQPFLYTILFLDIYMDGMSGMQAAEIIRKTDSDVILVFLTTSAEHHVAALHNHAFDYIEKPAEQVQVFRIMDDILKRKTDLTQSLSFSVNRTKYHLALNDIVAISASSHNVEIYDKYGNTYAPRLTFSSVCDEIFQDKRFLLIMRGVIVNMDFIQSFRSGVCHLAGGMQFPCNLRKEKQFVSTWQNYIFQKLRKEAAQRREKAKR</sequence>
<dbReference type="RefSeq" id="WP_009529952.1">
    <property type="nucleotide sequence ID" value="NZ_JH414632.1"/>
</dbReference>
<dbReference type="Pfam" id="PF00072">
    <property type="entry name" value="Response_reg"/>
    <property type="match status" value="1"/>
</dbReference>
<evidence type="ECO:0000313" key="6">
    <source>
        <dbReference type="EMBL" id="EHL18088.1"/>
    </source>
</evidence>
<dbReference type="InterPro" id="IPR007492">
    <property type="entry name" value="LytTR_DNA-bd_dom"/>
</dbReference>
<evidence type="ECO:0000256" key="2">
    <source>
        <dbReference type="ARBA" id="ARBA00022553"/>
    </source>
</evidence>
<evidence type="ECO:0000259" key="5">
    <source>
        <dbReference type="PROSITE" id="PS50110"/>
    </source>
</evidence>
<evidence type="ECO:0000256" key="3">
    <source>
        <dbReference type="ARBA" id="ARBA00024867"/>
    </source>
</evidence>
<dbReference type="InterPro" id="IPR011006">
    <property type="entry name" value="CheY-like_superfamily"/>
</dbReference>
<protein>
    <recommendedName>
        <fullName evidence="1">Stage 0 sporulation protein A homolog</fullName>
    </recommendedName>
</protein>
<evidence type="ECO:0000313" key="7">
    <source>
        <dbReference type="Proteomes" id="UP000003379"/>
    </source>
</evidence>
<dbReference type="SMART" id="SM00448">
    <property type="entry name" value="REC"/>
    <property type="match status" value="1"/>
</dbReference>
<evidence type="ECO:0000256" key="4">
    <source>
        <dbReference type="PROSITE-ProRule" id="PRU00169"/>
    </source>
</evidence>
<dbReference type="CDD" id="cd00156">
    <property type="entry name" value="REC"/>
    <property type="match status" value="1"/>
</dbReference>
<dbReference type="HOGENOM" id="CLU_000445_14_2_9"/>
<dbReference type="PANTHER" id="PTHR44591">
    <property type="entry name" value="STRESS RESPONSE REGULATOR PROTEIN 1"/>
    <property type="match status" value="1"/>
</dbReference>
<dbReference type="GO" id="GO:0000160">
    <property type="term" value="P:phosphorelay signal transduction system"/>
    <property type="evidence" value="ECO:0007669"/>
    <property type="project" value="InterPro"/>
</dbReference>
<dbReference type="InterPro" id="IPR050595">
    <property type="entry name" value="Bact_response_regulator"/>
</dbReference>
<dbReference type="EMBL" id="AFZG01000051">
    <property type="protein sequence ID" value="EHL18088.1"/>
    <property type="molecule type" value="Genomic_DNA"/>
</dbReference>
<dbReference type="PATRIC" id="fig|796940.3.peg.1775"/>
<dbReference type="InterPro" id="IPR001789">
    <property type="entry name" value="Sig_transdc_resp-reg_receiver"/>
</dbReference>
<evidence type="ECO:0000256" key="1">
    <source>
        <dbReference type="ARBA" id="ARBA00018672"/>
    </source>
</evidence>
<keyword evidence="2 4" id="KW-0597">Phosphoprotein</keyword>
<comment type="function">
    <text evidence="3">May play the central regulatory role in sporulation. It may be an element of the effector pathway responsible for the activation of sporulation genes in response to nutritional stress. Spo0A may act in concert with spo0H (a sigma factor) to control the expression of some genes that are critical to the sporulation process.</text>
</comment>
<accession>G9XER8</accession>
<name>G9XER8_9FIRM</name>
<dbReference type="GO" id="GO:0003677">
    <property type="term" value="F:DNA binding"/>
    <property type="evidence" value="ECO:0007669"/>
    <property type="project" value="InterPro"/>
</dbReference>
<feature type="domain" description="Response regulatory" evidence="5">
    <location>
        <begin position="2"/>
        <end position="120"/>
    </location>
</feature>
<gene>
    <name evidence="6" type="ORF">HMPREF9628_02138</name>
</gene>
<dbReference type="Gene3D" id="3.40.50.2300">
    <property type="match status" value="1"/>
</dbReference>
<comment type="caution">
    <text evidence="6">The sequence shown here is derived from an EMBL/GenBank/DDBJ whole genome shotgun (WGS) entry which is preliminary data.</text>
</comment>
<dbReference type="SMART" id="SM00850">
    <property type="entry name" value="LytTR"/>
    <property type="match status" value="1"/>
</dbReference>
<reference evidence="6 7" key="1">
    <citation type="submission" date="2011-08" db="EMBL/GenBank/DDBJ databases">
        <title>The Genome Sequence of Eubacteriaceae bacterium CM5.</title>
        <authorList>
            <consortium name="The Broad Institute Genome Sequencing Platform"/>
            <person name="Earl A."/>
            <person name="Ward D."/>
            <person name="Feldgarden M."/>
            <person name="Gevers D."/>
            <person name="Sizova M."/>
            <person name="Hazen A."/>
            <person name="Epstein S."/>
            <person name="Young S.K."/>
            <person name="Zeng Q."/>
            <person name="Gargeya S."/>
            <person name="Fitzgerald M."/>
            <person name="Haas B."/>
            <person name="Abouelleil A."/>
            <person name="Alvarado L."/>
            <person name="Arachchi H.M."/>
            <person name="Berlin A."/>
            <person name="Brown A."/>
            <person name="Chapman S.B."/>
            <person name="Chen Z."/>
            <person name="Dunbar C."/>
            <person name="Freedman E."/>
            <person name="Gearin G."/>
            <person name="Gellesch M."/>
            <person name="Goldberg J."/>
            <person name="Griggs A."/>
            <person name="Gujja S."/>
            <person name="Heiman D."/>
            <person name="Howarth C."/>
            <person name="Larson L."/>
            <person name="Lui A."/>
            <person name="MacDonald P.J.P."/>
            <person name="Montmayeur A."/>
            <person name="Murphy C."/>
            <person name="Neiman D."/>
            <person name="Pearson M."/>
            <person name="Priest M."/>
            <person name="Roberts A."/>
            <person name="Saif S."/>
            <person name="Shea T."/>
            <person name="Shenoy N."/>
            <person name="Sisk P."/>
            <person name="Stolte C."/>
            <person name="Sykes S."/>
            <person name="Wortman J."/>
            <person name="Nusbaum C."/>
            <person name="Birren B."/>
        </authorList>
    </citation>
    <scope>NUCLEOTIDE SEQUENCE [LARGE SCALE GENOMIC DNA]</scope>
    <source>
        <strain evidence="6 7">CM5</strain>
    </source>
</reference>
<dbReference type="Gene3D" id="2.40.50.1020">
    <property type="entry name" value="LytTr DNA-binding domain"/>
    <property type="match status" value="1"/>
</dbReference>
<dbReference type="PROSITE" id="PS50110">
    <property type="entry name" value="RESPONSE_REGULATORY"/>
    <property type="match status" value="1"/>
</dbReference>
<proteinExistence type="predicted"/>
<dbReference type="Proteomes" id="UP000003379">
    <property type="component" value="Unassembled WGS sequence"/>
</dbReference>
<dbReference type="AlphaFoldDB" id="G9XER8"/>
<dbReference type="SUPFAM" id="SSF52172">
    <property type="entry name" value="CheY-like"/>
    <property type="match status" value="1"/>
</dbReference>